<organism evidence="7 8">
    <name type="scientific">Sesamum alatum</name>
    <dbReference type="NCBI Taxonomy" id="300844"/>
    <lineage>
        <taxon>Eukaryota</taxon>
        <taxon>Viridiplantae</taxon>
        <taxon>Streptophyta</taxon>
        <taxon>Embryophyta</taxon>
        <taxon>Tracheophyta</taxon>
        <taxon>Spermatophyta</taxon>
        <taxon>Magnoliopsida</taxon>
        <taxon>eudicotyledons</taxon>
        <taxon>Gunneridae</taxon>
        <taxon>Pentapetalae</taxon>
        <taxon>asterids</taxon>
        <taxon>lamiids</taxon>
        <taxon>Lamiales</taxon>
        <taxon>Pedaliaceae</taxon>
        <taxon>Sesamum</taxon>
    </lineage>
</organism>
<dbReference type="InterPro" id="IPR038214">
    <property type="entry name" value="WPP_sf"/>
</dbReference>
<keyword evidence="3" id="KW-0963">Cytoplasm</keyword>
<protein>
    <submittedName>
        <fullName evidence="7">MFP1 attachment factor 1</fullName>
    </submittedName>
</protein>
<keyword evidence="4" id="KW-0539">Nucleus</keyword>
<dbReference type="InterPro" id="IPR044692">
    <property type="entry name" value="WPP1/2/3"/>
</dbReference>
<dbReference type="GO" id="GO:0005634">
    <property type="term" value="C:nucleus"/>
    <property type="evidence" value="ECO:0007669"/>
    <property type="project" value="UniProtKB-SubCell"/>
</dbReference>
<feature type="region of interest" description="Disordered" evidence="5">
    <location>
        <begin position="1"/>
        <end position="54"/>
    </location>
</feature>
<comment type="caution">
    <text evidence="7">The sequence shown here is derived from an EMBL/GenBank/DDBJ whole genome shotgun (WGS) entry which is preliminary data.</text>
</comment>
<dbReference type="EMBL" id="JACGWO010000004">
    <property type="protein sequence ID" value="KAK4428850.1"/>
    <property type="molecule type" value="Genomic_DNA"/>
</dbReference>
<dbReference type="InterPro" id="IPR025265">
    <property type="entry name" value="WPP_dom"/>
</dbReference>
<dbReference type="GO" id="GO:0005737">
    <property type="term" value="C:cytoplasm"/>
    <property type="evidence" value="ECO:0007669"/>
    <property type="project" value="UniProtKB-SubCell"/>
</dbReference>
<evidence type="ECO:0000256" key="1">
    <source>
        <dbReference type="ARBA" id="ARBA00004123"/>
    </source>
</evidence>
<gene>
    <name evidence="7" type="ORF">Salat_1184900</name>
</gene>
<accession>A0AAE1YEU4</accession>
<reference evidence="7" key="2">
    <citation type="journal article" date="2024" name="Plant">
        <title>Genomic evolution and insights into agronomic trait innovations of Sesamum species.</title>
        <authorList>
            <person name="Miao H."/>
            <person name="Wang L."/>
            <person name="Qu L."/>
            <person name="Liu H."/>
            <person name="Sun Y."/>
            <person name="Le M."/>
            <person name="Wang Q."/>
            <person name="Wei S."/>
            <person name="Zheng Y."/>
            <person name="Lin W."/>
            <person name="Duan Y."/>
            <person name="Cao H."/>
            <person name="Xiong S."/>
            <person name="Wang X."/>
            <person name="Wei L."/>
            <person name="Li C."/>
            <person name="Ma Q."/>
            <person name="Ju M."/>
            <person name="Zhao R."/>
            <person name="Li G."/>
            <person name="Mu C."/>
            <person name="Tian Q."/>
            <person name="Mei H."/>
            <person name="Zhang T."/>
            <person name="Gao T."/>
            <person name="Zhang H."/>
        </authorList>
    </citation>
    <scope>NUCLEOTIDE SEQUENCE</scope>
    <source>
        <strain evidence="7">3651</strain>
    </source>
</reference>
<evidence type="ECO:0000256" key="4">
    <source>
        <dbReference type="ARBA" id="ARBA00023242"/>
    </source>
</evidence>
<evidence type="ECO:0000313" key="8">
    <source>
        <dbReference type="Proteomes" id="UP001293254"/>
    </source>
</evidence>
<sequence>MSDNIESPNQNPQAQNLPPVPDLAIEPPPKTPLPTTMTEAEQAPPQSETATATAAAKYSSASFSIWPPTERTRDAVRNRLIETLSSPSILSKRYGTISREEAIDAAKRIEDEAFEAAGKAASADDDGIEILQVYSKEISKRMLETVKARSAESLASETPPVNEPVVKAEEEDTGSTAPPQSEKTESVADDE</sequence>
<evidence type="ECO:0000256" key="5">
    <source>
        <dbReference type="SAM" id="MobiDB-lite"/>
    </source>
</evidence>
<proteinExistence type="predicted"/>
<evidence type="ECO:0000259" key="6">
    <source>
        <dbReference type="Pfam" id="PF13943"/>
    </source>
</evidence>
<dbReference type="PANTHER" id="PTHR34362">
    <property type="entry name" value="WPP DOMAIN-CONTAINING PROTEIN 1-RELATED"/>
    <property type="match status" value="1"/>
</dbReference>
<dbReference type="GO" id="GO:0000278">
    <property type="term" value="P:mitotic cell cycle"/>
    <property type="evidence" value="ECO:0007669"/>
    <property type="project" value="InterPro"/>
</dbReference>
<keyword evidence="8" id="KW-1185">Reference proteome</keyword>
<dbReference type="Gene3D" id="1.10.246.200">
    <property type="entry name" value="WPP domain"/>
    <property type="match status" value="1"/>
</dbReference>
<dbReference type="GO" id="GO:0048527">
    <property type="term" value="P:lateral root development"/>
    <property type="evidence" value="ECO:0007669"/>
    <property type="project" value="InterPro"/>
</dbReference>
<feature type="compositionally biased region" description="Pro residues" evidence="5">
    <location>
        <begin position="18"/>
        <end position="32"/>
    </location>
</feature>
<evidence type="ECO:0000256" key="2">
    <source>
        <dbReference type="ARBA" id="ARBA00004496"/>
    </source>
</evidence>
<evidence type="ECO:0000313" key="7">
    <source>
        <dbReference type="EMBL" id="KAK4428850.1"/>
    </source>
</evidence>
<name>A0AAE1YEU4_9LAMI</name>
<feature type="compositionally biased region" description="Low complexity" evidence="5">
    <location>
        <begin position="8"/>
        <end position="17"/>
    </location>
</feature>
<comment type="subcellular location">
    <subcellularLocation>
        <location evidence="2">Cytoplasm</location>
    </subcellularLocation>
    <subcellularLocation>
        <location evidence="1">Nucleus</location>
    </subcellularLocation>
</comment>
<dbReference type="Proteomes" id="UP001293254">
    <property type="component" value="Unassembled WGS sequence"/>
</dbReference>
<dbReference type="PANTHER" id="PTHR34362:SF1">
    <property type="entry name" value="WPP DOMAIN-CONTAINING PROTEIN 1-RELATED"/>
    <property type="match status" value="1"/>
</dbReference>
<feature type="compositionally biased region" description="Basic and acidic residues" evidence="5">
    <location>
        <begin position="182"/>
        <end position="191"/>
    </location>
</feature>
<evidence type="ECO:0000256" key="3">
    <source>
        <dbReference type="ARBA" id="ARBA00022490"/>
    </source>
</evidence>
<reference evidence="7" key="1">
    <citation type="submission" date="2020-06" db="EMBL/GenBank/DDBJ databases">
        <authorList>
            <person name="Li T."/>
            <person name="Hu X."/>
            <person name="Zhang T."/>
            <person name="Song X."/>
            <person name="Zhang H."/>
            <person name="Dai N."/>
            <person name="Sheng W."/>
            <person name="Hou X."/>
            <person name="Wei L."/>
        </authorList>
    </citation>
    <scope>NUCLEOTIDE SEQUENCE</scope>
    <source>
        <strain evidence="7">3651</strain>
        <tissue evidence="7">Leaf</tissue>
    </source>
</reference>
<dbReference type="Pfam" id="PF13943">
    <property type="entry name" value="WPP"/>
    <property type="match status" value="1"/>
</dbReference>
<dbReference type="AlphaFoldDB" id="A0AAE1YEU4"/>
<feature type="domain" description="WPP" evidence="6">
    <location>
        <begin position="62"/>
        <end position="153"/>
    </location>
</feature>
<feature type="region of interest" description="Disordered" evidence="5">
    <location>
        <begin position="149"/>
        <end position="191"/>
    </location>
</feature>